<evidence type="ECO:0000256" key="1">
    <source>
        <dbReference type="SAM" id="MobiDB-lite"/>
    </source>
</evidence>
<dbReference type="STRING" id="933852.A0A0C2XQ13"/>
<reference evidence="3 4" key="1">
    <citation type="submission" date="2014-04" db="EMBL/GenBank/DDBJ databases">
        <authorList>
            <consortium name="DOE Joint Genome Institute"/>
            <person name="Kuo A."/>
            <person name="Zuccaro A."/>
            <person name="Kohler A."/>
            <person name="Nagy L.G."/>
            <person name="Floudas D."/>
            <person name="Copeland A."/>
            <person name="Barry K.W."/>
            <person name="Cichocki N."/>
            <person name="Veneault-Fourrey C."/>
            <person name="LaButti K."/>
            <person name="Lindquist E.A."/>
            <person name="Lipzen A."/>
            <person name="Lundell T."/>
            <person name="Morin E."/>
            <person name="Murat C."/>
            <person name="Sun H."/>
            <person name="Tunlid A."/>
            <person name="Henrissat B."/>
            <person name="Grigoriev I.V."/>
            <person name="Hibbett D.S."/>
            <person name="Martin F."/>
            <person name="Nordberg H.P."/>
            <person name="Cantor M.N."/>
            <person name="Hua S.X."/>
        </authorList>
    </citation>
    <scope>NUCLEOTIDE SEQUENCE [LARGE SCALE GENOMIC DNA]</scope>
    <source>
        <strain evidence="3 4">MAFF 305830</strain>
    </source>
</reference>
<feature type="compositionally biased region" description="Basic and acidic residues" evidence="1">
    <location>
        <begin position="98"/>
        <end position="111"/>
    </location>
</feature>
<feature type="region of interest" description="Disordered" evidence="1">
    <location>
        <begin position="68"/>
        <end position="174"/>
    </location>
</feature>
<dbReference type="Proteomes" id="UP000054097">
    <property type="component" value="Unassembled WGS sequence"/>
</dbReference>
<evidence type="ECO:0000313" key="4">
    <source>
        <dbReference type="Proteomes" id="UP000054097"/>
    </source>
</evidence>
<feature type="compositionally biased region" description="Low complexity" evidence="1">
    <location>
        <begin position="133"/>
        <end position="150"/>
    </location>
</feature>
<dbReference type="AlphaFoldDB" id="A0A0C2XQ13"/>
<organism evidence="3 4">
    <name type="scientific">Serendipita vermifera MAFF 305830</name>
    <dbReference type="NCBI Taxonomy" id="933852"/>
    <lineage>
        <taxon>Eukaryota</taxon>
        <taxon>Fungi</taxon>
        <taxon>Dikarya</taxon>
        <taxon>Basidiomycota</taxon>
        <taxon>Agaricomycotina</taxon>
        <taxon>Agaricomycetes</taxon>
        <taxon>Sebacinales</taxon>
        <taxon>Serendipitaceae</taxon>
        <taxon>Serendipita</taxon>
    </lineage>
</organism>
<proteinExistence type="predicted"/>
<protein>
    <recommendedName>
        <fullName evidence="2">Rho termination factor-like N-terminal domain-containing protein</fullName>
    </recommendedName>
</protein>
<dbReference type="GO" id="GO:0006353">
    <property type="term" value="P:DNA-templated transcription termination"/>
    <property type="evidence" value="ECO:0007669"/>
    <property type="project" value="InterPro"/>
</dbReference>
<dbReference type="Pfam" id="PF07498">
    <property type="entry name" value="Rho_N"/>
    <property type="match status" value="1"/>
</dbReference>
<accession>A0A0C2XQ13</accession>
<gene>
    <name evidence="3" type="ORF">M408DRAFT_274631</name>
</gene>
<sequence>MSSLAEIQLQKQTVAQLTALCREYKLTGYSKLKKAALVEKLEAYRSKQAIVPPAAPSNVLSNLVNPAETSLQRPPEASSGVTVPGPPHRQPSKPATPIKEKENNDPKKKIEVQPQKAGNNVRDMPQPPINNLPVAAPPSHSAPKAPLPSKDPLKPKPNAPLKVIPAKRPTGKLSDSLARAPKKRLLVPLADIGTHSATTKARGPDEERGSTSALQTHDSAATRVFPKPLAQVGSVSKRRFVTLKPNPPAIKPASVSVPVARPPPPGIFELYSVRKEYTVAISNITIPPPLSQRKRIKGLALILRDINDAERRACCLASRTLRYAAYVSAQFLLYEEFPGQRTDLVLARAQDCFTNLWPYLKFRRQEKQRLKQLYQTSFLSRYVPRPMSERIWGNPDEGDEVALALRFILSKLWFTVSLFGDSGRRFLEESVLSLERLAGNEIWKVSVLTVKHVVQTIFVLGDTGEAIGYQDQDQDSSRLVRSDWKLYLDSASGLTRQNVLNSLRCANEEEFKNGISRSWVQRTKGEGELGALKRKVASRYVMASVVANSVSGPQMSHLQMAMQTASIPLEGTRPNHTINLFLSEHHHVESVHFTSTSGRPFHPAIASVQTPHREYFVLRENGLQIGCEEDGVSDTWMEILRVTRDGSPRFVKK</sequence>
<dbReference type="InterPro" id="IPR011112">
    <property type="entry name" value="Rho-like_N"/>
</dbReference>
<dbReference type="OrthoDB" id="2368680at2759"/>
<dbReference type="HOGENOM" id="CLU_013662_0_0_1"/>
<dbReference type="EMBL" id="KN824283">
    <property type="protein sequence ID" value="KIM31047.1"/>
    <property type="molecule type" value="Genomic_DNA"/>
</dbReference>
<name>A0A0C2XQ13_SERVB</name>
<dbReference type="SMART" id="SM00959">
    <property type="entry name" value="Rho_N"/>
    <property type="match status" value="1"/>
</dbReference>
<keyword evidence="4" id="KW-1185">Reference proteome</keyword>
<reference evidence="4" key="2">
    <citation type="submission" date="2015-01" db="EMBL/GenBank/DDBJ databases">
        <title>Evolutionary Origins and Diversification of the Mycorrhizal Mutualists.</title>
        <authorList>
            <consortium name="DOE Joint Genome Institute"/>
            <consortium name="Mycorrhizal Genomics Consortium"/>
            <person name="Kohler A."/>
            <person name="Kuo A."/>
            <person name="Nagy L.G."/>
            <person name="Floudas D."/>
            <person name="Copeland A."/>
            <person name="Barry K.W."/>
            <person name="Cichocki N."/>
            <person name="Veneault-Fourrey C."/>
            <person name="LaButti K."/>
            <person name="Lindquist E.A."/>
            <person name="Lipzen A."/>
            <person name="Lundell T."/>
            <person name="Morin E."/>
            <person name="Murat C."/>
            <person name="Riley R."/>
            <person name="Ohm R."/>
            <person name="Sun H."/>
            <person name="Tunlid A."/>
            <person name="Henrissat B."/>
            <person name="Grigoriev I.V."/>
            <person name="Hibbett D.S."/>
            <person name="Martin F."/>
        </authorList>
    </citation>
    <scope>NUCLEOTIDE SEQUENCE [LARGE SCALE GENOMIC DNA]</scope>
    <source>
        <strain evidence="4">MAFF 305830</strain>
    </source>
</reference>
<evidence type="ECO:0000313" key="3">
    <source>
        <dbReference type="EMBL" id="KIM31047.1"/>
    </source>
</evidence>
<feature type="domain" description="Rho termination factor-like N-terminal" evidence="2">
    <location>
        <begin position="8"/>
        <end position="50"/>
    </location>
</feature>
<evidence type="ECO:0000259" key="2">
    <source>
        <dbReference type="SMART" id="SM00959"/>
    </source>
</evidence>